<dbReference type="PANTHER" id="PTHR43421:SF1">
    <property type="entry name" value="METALLOPROTEASE PMBA"/>
    <property type="match status" value="1"/>
</dbReference>
<evidence type="ECO:0000313" key="5">
    <source>
        <dbReference type="Proteomes" id="UP001166191"/>
    </source>
</evidence>
<protein>
    <submittedName>
        <fullName evidence="4">TldD/PmbA family protein</fullName>
    </submittedName>
</protein>
<accession>A0ABS6AEY3</accession>
<organism evidence="4 5">
    <name type="scientific">Paracoccus marinaquae</name>
    <dbReference type="NCBI Taxonomy" id="2841926"/>
    <lineage>
        <taxon>Bacteria</taxon>
        <taxon>Pseudomonadati</taxon>
        <taxon>Pseudomonadota</taxon>
        <taxon>Alphaproteobacteria</taxon>
        <taxon>Rhodobacterales</taxon>
        <taxon>Paracoccaceae</taxon>
        <taxon>Paracoccus</taxon>
    </lineage>
</organism>
<keyword evidence="5" id="KW-1185">Reference proteome</keyword>
<feature type="domain" description="Metalloprotease TldD/E C-terminal" evidence="2">
    <location>
        <begin position="240"/>
        <end position="456"/>
    </location>
</feature>
<reference evidence="4" key="1">
    <citation type="submission" date="2021-06" db="EMBL/GenBank/DDBJ databases">
        <title>Paracoccus bacterium XHP0099 sp. nov., isolated from the surface waters of the Yellow Sea.</title>
        <authorList>
            <person name="Xue H."/>
            <person name="Zhang D."/>
        </authorList>
    </citation>
    <scope>NUCLEOTIDE SEQUENCE</scope>
    <source>
        <strain evidence="4">XHP0099</strain>
    </source>
</reference>
<dbReference type="Pfam" id="PF19289">
    <property type="entry name" value="PmbA_TldD_3rd"/>
    <property type="match status" value="1"/>
</dbReference>
<feature type="domain" description="Metalloprotease TldD/E central" evidence="3">
    <location>
        <begin position="130"/>
        <end position="232"/>
    </location>
</feature>
<dbReference type="InterPro" id="IPR045570">
    <property type="entry name" value="Metalloprtase-TldD/E_cen_dom"/>
</dbReference>
<gene>
    <name evidence="4" type="ORF">KNW02_03395</name>
</gene>
<evidence type="ECO:0000259" key="3">
    <source>
        <dbReference type="Pfam" id="PF19290"/>
    </source>
</evidence>
<dbReference type="Pfam" id="PF19290">
    <property type="entry name" value="PmbA_TldD_2nd"/>
    <property type="match status" value="1"/>
</dbReference>
<dbReference type="Pfam" id="PF01523">
    <property type="entry name" value="PmbA_TldD_1st"/>
    <property type="match status" value="1"/>
</dbReference>
<evidence type="ECO:0000259" key="1">
    <source>
        <dbReference type="Pfam" id="PF01523"/>
    </source>
</evidence>
<dbReference type="PANTHER" id="PTHR43421">
    <property type="entry name" value="METALLOPROTEASE PMBA"/>
    <property type="match status" value="1"/>
</dbReference>
<dbReference type="RefSeq" id="WP_216031854.1">
    <property type="nucleotide sequence ID" value="NZ_JAHKNG010000003.1"/>
</dbReference>
<dbReference type="Proteomes" id="UP001166191">
    <property type="component" value="Unassembled WGS sequence"/>
</dbReference>
<dbReference type="InterPro" id="IPR047657">
    <property type="entry name" value="PmbA"/>
</dbReference>
<proteinExistence type="predicted"/>
<dbReference type="EMBL" id="JAHKNG010000003">
    <property type="protein sequence ID" value="MBU3029165.1"/>
    <property type="molecule type" value="Genomic_DNA"/>
</dbReference>
<evidence type="ECO:0000259" key="2">
    <source>
        <dbReference type="Pfam" id="PF19289"/>
    </source>
</evidence>
<evidence type="ECO:0000313" key="4">
    <source>
        <dbReference type="EMBL" id="MBU3029165.1"/>
    </source>
</evidence>
<feature type="domain" description="Metalloprotease TldD/E N-terminal" evidence="1">
    <location>
        <begin position="33"/>
        <end position="97"/>
    </location>
</feature>
<dbReference type="InterPro" id="IPR002510">
    <property type="entry name" value="Metalloprtase-TldD/E_N"/>
</dbReference>
<sequence length="457" mass="47018">MTGEGESADRAAVLQGLAEALVSAARKAGAEQADALAMRGQSVSIDVRGGALEHADRAEGVEIGLRVLIGGRQACVSASDHSAASIAEMAARAVAMAREAPVDDALGLAEPDQLAQVRDATALQIGDDRPDPAPDALQDLALRAEAAALAAKGISQVEAANASFSRRHLWLAASNGFSGGYGRTTHAISAVAITGEGLGMERDYAAESRVWAADLPEPEDIGRLAAERTLARAGSRKPPTGAFPILYDRRVSASLIGHLLSAVNGSAIARGASWLRKAMGEPVLPVGMDLAEDPRRPRYPSSRPFDAEGLATRPRRIVADGVLQGWTLDLATGRKLGLGSTASAARGLASPPSPTNSNVILTPGAAGFDELLAGMGTGLVVTSMLGASINGTTGDYSRGAAGFWVENGRIAYPVNECTIAGNLRDMLLSLRAGNDALPWRAAEVPSLLVEGMTVAGA</sequence>
<dbReference type="InterPro" id="IPR045569">
    <property type="entry name" value="Metalloprtase-TldD/E_C"/>
</dbReference>
<name>A0ABS6AEY3_9RHOB</name>
<comment type="caution">
    <text evidence="4">The sequence shown here is derived from an EMBL/GenBank/DDBJ whole genome shotgun (WGS) entry which is preliminary data.</text>
</comment>